<dbReference type="GO" id="GO:0046872">
    <property type="term" value="F:metal ion binding"/>
    <property type="evidence" value="ECO:0007669"/>
    <property type="project" value="TreeGrafter"/>
</dbReference>
<dbReference type="InterPro" id="IPR006334">
    <property type="entry name" value="Glut_cys_ligase"/>
</dbReference>
<dbReference type="Proteomes" id="UP000002334">
    <property type="component" value="Chromosome"/>
</dbReference>
<dbReference type="InterPro" id="IPR007370">
    <property type="entry name" value="Glu_cys_ligase"/>
</dbReference>
<dbReference type="PANTHER" id="PTHR38761">
    <property type="entry name" value="GLUTAMATE--CYSTEINE LIGASE"/>
    <property type="match status" value="1"/>
</dbReference>
<evidence type="ECO:0000256" key="2">
    <source>
        <dbReference type="ARBA" id="ARBA00008772"/>
    </source>
</evidence>
<evidence type="ECO:0000256" key="6">
    <source>
        <dbReference type="ARBA" id="ARBA00022840"/>
    </source>
</evidence>
<evidence type="ECO:0000313" key="12">
    <source>
        <dbReference type="Proteomes" id="UP000002334"/>
    </source>
</evidence>
<dbReference type="UniPathway" id="UPA00142">
    <property type="reaction ID" value="UER00209"/>
</dbReference>
<comment type="pathway">
    <text evidence="1 8 9">Sulfur metabolism; glutathione biosynthesis; glutathione from L-cysteine and L-glutamate: step 1/2.</text>
</comment>
<evidence type="ECO:0000256" key="5">
    <source>
        <dbReference type="ARBA" id="ARBA00022741"/>
    </source>
</evidence>
<dbReference type="KEGG" id="hde:HDEF_2331"/>
<dbReference type="eggNOG" id="COG2918">
    <property type="taxonomic scope" value="Bacteria"/>
</dbReference>
<dbReference type="GO" id="GO:0005524">
    <property type="term" value="F:ATP binding"/>
    <property type="evidence" value="ECO:0007669"/>
    <property type="project" value="UniProtKB-KW"/>
</dbReference>
<dbReference type="HOGENOM" id="CLU_020728_3_0_6"/>
<feature type="domain" description="Glutamate--cysteine ligase" evidence="10">
    <location>
        <begin position="13"/>
        <end position="382"/>
    </location>
</feature>
<comment type="catalytic activity">
    <reaction evidence="7 8 9">
        <text>L-cysteine + L-glutamate + ATP = gamma-L-glutamyl-L-cysteine + ADP + phosphate + H(+)</text>
        <dbReference type="Rhea" id="RHEA:13285"/>
        <dbReference type="ChEBI" id="CHEBI:15378"/>
        <dbReference type="ChEBI" id="CHEBI:29985"/>
        <dbReference type="ChEBI" id="CHEBI:30616"/>
        <dbReference type="ChEBI" id="CHEBI:35235"/>
        <dbReference type="ChEBI" id="CHEBI:43474"/>
        <dbReference type="ChEBI" id="CHEBI:58173"/>
        <dbReference type="ChEBI" id="CHEBI:456216"/>
        <dbReference type="EC" id="6.3.2.2"/>
    </reaction>
</comment>
<evidence type="ECO:0000256" key="3">
    <source>
        <dbReference type="ARBA" id="ARBA00022598"/>
    </source>
</evidence>
<keyword evidence="12" id="KW-1185">Reference proteome</keyword>
<dbReference type="NCBIfam" id="TIGR01434">
    <property type="entry name" value="glu_cys_ligase"/>
    <property type="match status" value="1"/>
</dbReference>
<evidence type="ECO:0000256" key="4">
    <source>
        <dbReference type="ARBA" id="ARBA00022684"/>
    </source>
</evidence>
<dbReference type="GO" id="GO:0006750">
    <property type="term" value="P:glutathione biosynthetic process"/>
    <property type="evidence" value="ECO:0007669"/>
    <property type="project" value="UniProtKB-UniRule"/>
</dbReference>
<keyword evidence="4 8" id="KW-0317">Glutathione biosynthesis</keyword>
<dbReference type="PANTHER" id="PTHR38761:SF1">
    <property type="entry name" value="GLUTAMATE--CYSTEINE LIGASE"/>
    <property type="match status" value="1"/>
</dbReference>
<dbReference type="GO" id="GO:0004357">
    <property type="term" value="F:glutamate-cysteine ligase activity"/>
    <property type="evidence" value="ECO:0007669"/>
    <property type="project" value="UniProtKB-UniRule"/>
</dbReference>
<dbReference type="EMBL" id="CP001277">
    <property type="protein sequence ID" value="ACQ68868.1"/>
    <property type="molecule type" value="Genomic_DNA"/>
</dbReference>
<proteinExistence type="inferred from homology"/>
<dbReference type="HAMAP" id="MF_00578">
    <property type="entry name" value="Glu_cys_ligase"/>
    <property type="match status" value="1"/>
</dbReference>
<protein>
    <recommendedName>
        <fullName evidence="8">Glutamate--cysteine ligase</fullName>
        <ecNumber evidence="8">6.3.2.2</ecNumber>
    </recommendedName>
    <alternativeName>
        <fullName evidence="8">Gamma-ECS</fullName>
        <shortName evidence="8">GCS</shortName>
    </alternativeName>
    <alternativeName>
        <fullName evidence="8">Gamma-glutamylcysteine synthetase</fullName>
    </alternativeName>
</protein>
<dbReference type="GO" id="GO:0005829">
    <property type="term" value="C:cytosol"/>
    <property type="evidence" value="ECO:0007669"/>
    <property type="project" value="TreeGrafter"/>
</dbReference>
<evidence type="ECO:0000256" key="9">
    <source>
        <dbReference type="RuleBase" id="RU004391"/>
    </source>
</evidence>
<dbReference type="Pfam" id="PF04262">
    <property type="entry name" value="Glu_cys_ligase"/>
    <property type="match status" value="1"/>
</dbReference>
<name>C4K8Z9_HAMD5</name>
<evidence type="ECO:0000313" key="11">
    <source>
        <dbReference type="EMBL" id="ACQ68868.1"/>
    </source>
</evidence>
<keyword evidence="6 8" id="KW-0067">ATP-binding</keyword>
<organism evidence="11 12">
    <name type="scientific">Hamiltonella defensa subsp. Acyrthosiphon pisum (strain 5AT)</name>
    <dbReference type="NCBI Taxonomy" id="572265"/>
    <lineage>
        <taxon>Bacteria</taxon>
        <taxon>Pseudomonadati</taxon>
        <taxon>Pseudomonadota</taxon>
        <taxon>Gammaproteobacteria</taxon>
        <taxon>Enterobacterales</taxon>
        <taxon>Enterobacteriaceae</taxon>
        <taxon>aphid secondary symbionts</taxon>
        <taxon>Candidatus Williamhamiltonella</taxon>
    </lineage>
</organism>
<dbReference type="Gene3D" id="3.30.590.20">
    <property type="match status" value="1"/>
</dbReference>
<reference evidence="11 12" key="1">
    <citation type="journal article" date="2009" name="Proc. Natl. Acad. Sci. U.S.A.">
        <title>Hamiltonella defensa, genome evolution of protective bacterial endosymbiont from pathogenic ancestors.</title>
        <authorList>
            <person name="Degnan P.H."/>
            <person name="Yu Y."/>
            <person name="Sisneros N."/>
            <person name="Wing R.A."/>
            <person name="Moran N.A."/>
        </authorList>
    </citation>
    <scope>NUCLEOTIDE SEQUENCE [LARGE SCALE GENOMIC DNA]</scope>
    <source>
        <strain evidence="12">5AT</strain>
    </source>
</reference>
<dbReference type="SUPFAM" id="SSF55931">
    <property type="entry name" value="Glutamine synthetase/guanido kinase"/>
    <property type="match status" value="1"/>
</dbReference>
<dbReference type="InterPro" id="IPR014746">
    <property type="entry name" value="Gln_synth/guanido_kin_cat_dom"/>
</dbReference>
<evidence type="ECO:0000259" key="10">
    <source>
        <dbReference type="Pfam" id="PF04262"/>
    </source>
</evidence>
<keyword evidence="3 8" id="KW-0436">Ligase</keyword>
<keyword evidence="5 8" id="KW-0547">Nucleotide-binding</keyword>
<evidence type="ECO:0000256" key="7">
    <source>
        <dbReference type="ARBA" id="ARBA00048819"/>
    </source>
</evidence>
<evidence type="ECO:0000256" key="1">
    <source>
        <dbReference type="ARBA" id="ARBA00005006"/>
    </source>
</evidence>
<sequence>MNVIPDVSQALSWLEAHPKVLKGIRRGIERETLRVTPNGHLAMTIHPKVLGAPLTHPWITTDFSEALLEFITPADQDIQKSLMFLRDLHRYTARQLMNERFWPLSMPCFIETEEDIPLAQYGSSNLGRFKTLYREGLKNRYGALMQTICGVHYNFSLPLAFWQTKEGIEDEKKGKNVISDGYLRLVRNYYRFGWVIPYLFGGSPTVCSSFLREKKSSLAFETFGKNTLYLPYATSLRLSGLGYTSAAQSNLKMNFNDLNIYVNDLKKATRIPSKEYAKIGLKNKNRYLQLNTNVLQIENELYAPIRPKRSTEIGELPSDALLKGGIEYLEIRSLDINPFSPIGINETQIRFLDLFLIWCVLAPSNEMSDEELLYTQKNWEKVILEGRKPDQVLNIGTERNPQSIKRIGKTLFQGLTRIAEIIDEKDKKYQKACDELLMYLEDPDLTFSARFLKEIKANQGESIGLKRAEKYFEQLKKEPLELLTEAQLCDESRSSCQRQAELERGDTISFEEYLRLHSGRYR</sequence>
<dbReference type="AlphaFoldDB" id="C4K8Z9"/>
<gene>
    <name evidence="8 11" type="primary">gshA</name>
    <name evidence="11" type="ordered locus">HDEF_2331</name>
</gene>
<dbReference type="STRING" id="572265.HDEF_2331"/>
<evidence type="ECO:0000256" key="8">
    <source>
        <dbReference type="HAMAP-Rule" id="MF_00578"/>
    </source>
</evidence>
<dbReference type="EC" id="6.3.2.2" evidence="8"/>
<accession>C4K8Z9</accession>
<comment type="similarity">
    <text evidence="2 8">Belongs to the glutamate--cysteine ligase type 1 family. Type 1 subfamily.</text>
</comment>